<evidence type="ECO:0000256" key="2">
    <source>
        <dbReference type="RuleBase" id="RU361185"/>
    </source>
</evidence>
<dbReference type="InterPro" id="IPR017853">
    <property type="entry name" value="GH"/>
</dbReference>
<dbReference type="SUPFAM" id="SSF49265">
    <property type="entry name" value="Fibronectin type III"/>
    <property type="match status" value="1"/>
</dbReference>
<proteinExistence type="inferred from homology"/>
<protein>
    <submittedName>
        <fullName evidence="4">Maltodextrin glucosidase</fullName>
    </submittedName>
</protein>
<dbReference type="InterPro" id="IPR013783">
    <property type="entry name" value="Ig-like_fold"/>
</dbReference>
<dbReference type="Gene3D" id="3.20.20.80">
    <property type="entry name" value="Glycosidases"/>
    <property type="match status" value="1"/>
</dbReference>
<dbReference type="Pfam" id="PF13802">
    <property type="entry name" value="Gal_mutarotas_2"/>
    <property type="match status" value="1"/>
</dbReference>
<keyword evidence="5" id="KW-1185">Reference proteome</keyword>
<dbReference type="PANTHER" id="PTHR22762">
    <property type="entry name" value="ALPHA-GLUCOSIDASE"/>
    <property type="match status" value="1"/>
</dbReference>
<evidence type="ECO:0000313" key="4">
    <source>
        <dbReference type="EMBL" id="KOB68086.1"/>
    </source>
</evidence>
<evidence type="ECO:0000313" key="5">
    <source>
        <dbReference type="Proteomes" id="UP000037510"/>
    </source>
</evidence>
<dbReference type="SUPFAM" id="SSF49785">
    <property type="entry name" value="Galactose-binding domain-like"/>
    <property type="match status" value="1"/>
</dbReference>
<dbReference type="Pfam" id="PF01055">
    <property type="entry name" value="Glyco_hydro_31_2nd"/>
    <property type="match status" value="1"/>
</dbReference>
<name>A0A0L7KYD9_OPEBR</name>
<dbReference type="InterPro" id="IPR048395">
    <property type="entry name" value="Glyco_hydro_31_C"/>
</dbReference>
<dbReference type="GO" id="GO:0005975">
    <property type="term" value="P:carbohydrate metabolic process"/>
    <property type="evidence" value="ECO:0007669"/>
    <property type="project" value="InterPro"/>
</dbReference>
<dbReference type="InterPro" id="IPR033403">
    <property type="entry name" value="DUF5110"/>
</dbReference>
<sequence>MAAIEEKILGGIATFEKSKTYYSIRYHTGEYATLTILNNHVFRYYMSPTGEFSDYPTPINATDIAKINSKTVRDYGKHAFDHSVLKQSEHHYIVQTKKVQILIDKIKGTLAVQDLRTDMVVLNEYKPIHYSYSSSKQILHQSHDEYFFGGGMQNGRFTHKGEIIHIVNTNNWVDGGVTSPNPFYWSTKGYGVLRNTWQTGKYDFGSKDLHIIETDHKEGYFDAFYFINPLPKDILKDYYELTGQPIFMPEFAFYEAHLNTFNRDYWVEVSSDEHCAILFEDGKYYKSYHPQDLHDKTGILESLNGEKNNYQFSARAMIDRYKKNYMPLGWFVPNDGYGSGYGQTDSLEGDLENLKNFTKYANENGVEVALWTESCLEPKDPKHPKKGERDLSQEVNVGAVALKCDVAWIGAGYSFGLNAVEHATKIFVNRAQNSVRPLIIMVDGWAGTQRYAGIWSGDQTGGRWEYIRFHIPTYIGSGLSGLPIVGSDMDGIYGGGDIEVNIRDFQWKTFTPLQLNMDGWGNIEKTPFSLKAEAIHINKAYLKLKSMLLPYNYTIGHESIQGLPMIRAMFLEFPQKIPAYTKDSQYQFMWGPSILVAPVYENTTNKNGPVRNGVYLPDPGQIWIDLFTGDKYQGGKIYNIKTPLWKIPVFIKDGAIIPFVNANNNPSEIDRNCRFIQLYSNGESMFKVYEDDGKSSEYLEQKYAKTTISVNGPASNESGNVSIYIQKTEGSYRDIVKERRTILQIMASQNVESIKAVIGEKNINIERVKTKEEFENNDNVYYFDQKFVVNPYMEKFGTHELYQKFLRIKIEKTDVSESEIRIKIKGYSNKGEVFGSNSTVIESLKAPKYFTSFDEDTTATSITLRWNINNASYYEIERDGNTIFSNILEDKFTFNDFKYGSKHAFRIRSVSNKGVSKWSYSIVVETKEEPYKDTLKDVTVSCSIPCQHQQEVCNLTETDCNWWHTDWNRPWQANSASGKKITLSFELNDIHEIRKIEYVPREDAGNGTFLKIQYRHSMDGKNWTAMSPVISWECNESTKVIDVYGATFKHFELDVLDSVGGFGSGRSILFYNKI</sequence>
<dbReference type="SUPFAM" id="SSF74650">
    <property type="entry name" value="Galactose mutarotase-like"/>
    <property type="match status" value="1"/>
</dbReference>
<dbReference type="STRING" id="104452.A0A0L7KYD9"/>
<evidence type="ECO:0000259" key="3">
    <source>
        <dbReference type="PROSITE" id="PS50853"/>
    </source>
</evidence>
<comment type="caution">
    <text evidence="4">The sequence shown here is derived from an EMBL/GenBank/DDBJ whole genome shotgun (WGS) entry which is preliminary data.</text>
</comment>
<dbReference type="GO" id="GO:0030246">
    <property type="term" value="F:carbohydrate binding"/>
    <property type="evidence" value="ECO:0007669"/>
    <property type="project" value="InterPro"/>
</dbReference>
<dbReference type="GO" id="GO:0090599">
    <property type="term" value="F:alpha-glucosidase activity"/>
    <property type="evidence" value="ECO:0007669"/>
    <property type="project" value="UniProtKB-ARBA"/>
</dbReference>
<keyword evidence="2" id="KW-0326">Glycosidase</keyword>
<dbReference type="Pfam" id="PF21365">
    <property type="entry name" value="Glyco_hydro_31_3rd"/>
    <property type="match status" value="1"/>
</dbReference>
<gene>
    <name evidence="4" type="ORF">OBRU01_18822</name>
</gene>
<dbReference type="Gene3D" id="2.60.40.1180">
    <property type="entry name" value="Golgi alpha-mannosidase II"/>
    <property type="match status" value="2"/>
</dbReference>
<dbReference type="PANTHER" id="PTHR22762:SF166">
    <property type="entry name" value="ALPHA-GLUCOSIDASE"/>
    <property type="match status" value="1"/>
</dbReference>
<dbReference type="InterPro" id="IPR000322">
    <property type="entry name" value="Glyco_hydro_31_TIM"/>
</dbReference>
<dbReference type="SUPFAM" id="SSF51011">
    <property type="entry name" value="Glycosyl hydrolase domain"/>
    <property type="match status" value="1"/>
</dbReference>
<dbReference type="SUPFAM" id="SSF51445">
    <property type="entry name" value="(Trans)glycosidases"/>
    <property type="match status" value="1"/>
</dbReference>
<reference evidence="4 5" key="1">
    <citation type="journal article" date="2015" name="Genome Biol. Evol.">
        <title>The genome of winter moth (Operophtera brumata) provides a genomic perspective on sexual dimorphism and phenology.</title>
        <authorList>
            <person name="Derks M.F."/>
            <person name="Smit S."/>
            <person name="Salis L."/>
            <person name="Schijlen E."/>
            <person name="Bossers A."/>
            <person name="Mateman C."/>
            <person name="Pijl A.S."/>
            <person name="de Ridder D."/>
            <person name="Groenen M.A."/>
            <person name="Visser M.E."/>
            <person name="Megens H.J."/>
        </authorList>
    </citation>
    <scope>NUCLEOTIDE SEQUENCE [LARGE SCALE GENOMIC DNA]</scope>
    <source>
        <strain evidence="4">WM2013NL</strain>
        <tissue evidence="4">Head and thorax</tissue>
    </source>
</reference>
<dbReference type="InterPro" id="IPR011013">
    <property type="entry name" value="Gal_mutarotase_sf_dom"/>
</dbReference>
<dbReference type="Proteomes" id="UP000037510">
    <property type="component" value="Unassembled WGS sequence"/>
</dbReference>
<dbReference type="CDD" id="cd00063">
    <property type="entry name" value="FN3"/>
    <property type="match status" value="1"/>
</dbReference>
<dbReference type="InterPro" id="IPR013780">
    <property type="entry name" value="Glyco_hydro_b"/>
</dbReference>
<dbReference type="EMBL" id="JTDY01004487">
    <property type="protein sequence ID" value="KOB68086.1"/>
    <property type="molecule type" value="Genomic_DNA"/>
</dbReference>
<dbReference type="InterPro" id="IPR003961">
    <property type="entry name" value="FN3_dom"/>
</dbReference>
<dbReference type="InterPro" id="IPR008979">
    <property type="entry name" value="Galactose-bd-like_sf"/>
</dbReference>
<dbReference type="Gene3D" id="2.60.40.10">
    <property type="entry name" value="Immunoglobulins"/>
    <property type="match status" value="1"/>
</dbReference>
<keyword evidence="2" id="KW-0378">Hydrolase</keyword>
<dbReference type="Gene3D" id="2.60.120.260">
    <property type="entry name" value="Galactose-binding domain-like"/>
    <property type="match status" value="1"/>
</dbReference>
<feature type="domain" description="Fibronectin type-III" evidence="3">
    <location>
        <begin position="846"/>
        <end position="929"/>
    </location>
</feature>
<organism evidence="4 5">
    <name type="scientific">Operophtera brumata</name>
    <name type="common">Winter moth</name>
    <name type="synonym">Phalaena brumata</name>
    <dbReference type="NCBI Taxonomy" id="104452"/>
    <lineage>
        <taxon>Eukaryota</taxon>
        <taxon>Metazoa</taxon>
        <taxon>Ecdysozoa</taxon>
        <taxon>Arthropoda</taxon>
        <taxon>Hexapoda</taxon>
        <taxon>Insecta</taxon>
        <taxon>Pterygota</taxon>
        <taxon>Neoptera</taxon>
        <taxon>Endopterygota</taxon>
        <taxon>Lepidoptera</taxon>
        <taxon>Glossata</taxon>
        <taxon>Ditrysia</taxon>
        <taxon>Geometroidea</taxon>
        <taxon>Geometridae</taxon>
        <taxon>Larentiinae</taxon>
        <taxon>Operophtera</taxon>
    </lineage>
</organism>
<dbReference type="Pfam" id="PF17137">
    <property type="entry name" value="DUF5110"/>
    <property type="match status" value="1"/>
</dbReference>
<dbReference type="CDD" id="cd14752">
    <property type="entry name" value="GH31_N"/>
    <property type="match status" value="1"/>
</dbReference>
<dbReference type="Gene3D" id="2.60.40.1760">
    <property type="entry name" value="glycosyl hydrolase (family 31)"/>
    <property type="match status" value="1"/>
</dbReference>
<dbReference type="PROSITE" id="PS50853">
    <property type="entry name" value="FN3"/>
    <property type="match status" value="1"/>
</dbReference>
<evidence type="ECO:0000256" key="1">
    <source>
        <dbReference type="ARBA" id="ARBA00007806"/>
    </source>
</evidence>
<dbReference type="InterPro" id="IPR036116">
    <property type="entry name" value="FN3_sf"/>
</dbReference>
<dbReference type="InterPro" id="IPR025887">
    <property type="entry name" value="Glyco_hydro_31_N_dom"/>
</dbReference>
<accession>A0A0L7KYD9</accession>
<dbReference type="AlphaFoldDB" id="A0A0L7KYD9"/>
<comment type="similarity">
    <text evidence="1 2">Belongs to the glycosyl hydrolase 31 family.</text>
</comment>